<evidence type="ECO:0000313" key="3">
    <source>
        <dbReference type="Proteomes" id="UP000244248"/>
    </source>
</evidence>
<comment type="caution">
    <text evidence="2">The sequence shown here is derived from an EMBL/GenBank/DDBJ whole genome shotgun (WGS) entry which is preliminary data.</text>
</comment>
<accession>A0A2T5MGM8</accession>
<evidence type="ECO:0000313" key="2">
    <source>
        <dbReference type="EMBL" id="PTU31736.1"/>
    </source>
</evidence>
<feature type="transmembrane region" description="Helical" evidence="1">
    <location>
        <begin position="43"/>
        <end position="62"/>
    </location>
</feature>
<keyword evidence="1" id="KW-1133">Transmembrane helix</keyword>
<evidence type="ECO:0000256" key="1">
    <source>
        <dbReference type="SAM" id="Phobius"/>
    </source>
</evidence>
<gene>
    <name evidence="2" type="ORF">CJD38_10570</name>
</gene>
<feature type="transmembrane region" description="Helical" evidence="1">
    <location>
        <begin position="99"/>
        <end position="118"/>
    </location>
</feature>
<keyword evidence="1" id="KW-0472">Membrane</keyword>
<name>A0A2T5MGM8_9GAMM</name>
<keyword evidence="3" id="KW-1185">Reference proteome</keyword>
<dbReference type="PANTHER" id="PTHR36974">
    <property type="entry name" value="MEMBRANE PROTEIN-RELATED"/>
    <property type="match status" value="1"/>
</dbReference>
<dbReference type="PANTHER" id="PTHR36974:SF1">
    <property type="entry name" value="DOXX FAMILY MEMBRANE PROTEIN"/>
    <property type="match status" value="1"/>
</dbReference>
<protein>
    <recommendedName>
        <fullName evidence="4">DoxX family protein</fullName>
    </recommendedName>
</protein>
<dbReference type="OrthoDB" id="3267646at2"/>
<dbReference type="AlphaFoldDB" id="A0A2T5MGM8"/>
<keyword evidence="1" id="KW-0812">Transmembrane</keyword>
<sequence>MSKLKLAGLGFVFIWFFFGGVGHFVATDFFVSIVPPYIPEPRAMVYISGVFELLGAIGILFARWRSLAGIGLVVLILAVTPANIYMWQNPALFPDFTPLMLDVRMVIQVLLIACVIWSTRAPRAAQHA</sequence>
<organism evidence="2 3">
    <name type="scientific">Stenotrophobium rhamnosiphilum</name>
    <dbReference type="NCBI Taxonomy" id="2029166"/>
    <lineage>
        <taxon>Bacteria</taxon>
        <taxon>Pseudomonadati</taxon>
        <taxon>Pseudomonadota</taxon>
        <taxon>Gammaproteobacteria</taxon>
        <taxon>Nevskiales</taxon>
        <taxon>Nevskiaceae</taxon>
        <taxon>Stenotrophobium</taxon>
    </lineage>
</organism>
<reference evidence="2 3" key="1">
    <citation type="submission" date="2018-04" db="EMBL/GenBank/DDBJ databases">
        <title>Novel species isolated from glacier.</title>
        <authorList>
            <person name="Liu Q."/>
            <person name="Xin Y.-H."/>
        </authorList>
    </citation>
    <scope>NUCLEOTIDE SEQUENCE [LARGE SCALE GENOMIC DNA]</scope>
    <source>
        <strain evidence="2 3">GT1R17</strain>
    </source>
</reference>
<proteinExistence type="predicted"/>
<dbReference type="Proteomes" id="UP000244248">
    <property type="component" value="Unassembled WGS sequence"/>
</dbReference>
<dbReference type="RefSeq" id="WP_107940288.1">
    <property type="nucleotide sequence ID" value="NZ_QANS01000003.1"/>
</dbReference>
<dbReference type="EMBL" id="QANS01000003">
    <property type="protein sequence ID" value="PTU31736.1"/>
    <property type="molecule type" value="Genomic_DNA"/>
</dbReference>
<feature type="transmembrane region" description="Helical" evidence="1">
    <location>
        <begin position="69"/>
        <end position="87"/>
    </location>
</feature>
<evidence type="ECO:0008006" key="4">
    <source>
        <dbReference type="Google" id="ProtNLM"/>
    </source>
</evidence>
<feature type="transmembrane region" description="Helical" evidence="1">
    <location>
        <begin position="7"/>
        <end position="31"/>
    </location>
</feature>